<name>M4B9L1_HYAAE</name>
<organism evidence="2 3">
    <name type="scientific">Hyaloperonospora arabidopsidis (strain Emoy2)</name>
    <name type="common">Downy mildew agent</name>
    <name type="synonym">Peronospora arabidopsidis</name>
    <dbReference type="NCBI Taxonomy" id="559515"/>
    <lineage>
        <taxon>Eukaryota</taxon>
        <taxon>Sar</taxon>
        <taxon>Stramenopiles</taxon>
        <taxon>Oomycota</taxon>
        <taxon>Peronosporomycetes</taxon>
        <taxon>Peronosporales</taxon>
        <taxon>Peronosporaceae</taxon>
        <taxon>Hyaloperonospora</taxon>
    </lineage>
</organism>
<proteinExistence type="predicted"/>
<evidence type="ECO:0008006" key="4">
    <source>
        <dbReference type="Google" id="ProtNLM"/>
    </source>
</evidence>
<dbReference type="EMBL" id="JH598031">
    <property type="status" value="NOT_ANNOTATED_CDS"/>
    <property type="molecule type" value="Genomic_DNA"/>
</dbReference>
<dbReference type="InParanoid" id="M4B9L1"/>
<reference evidence="3" key="1">
    <citation type="journal article" date="2010" name="Science">
        <title>Signatures of adaptation to obligate biotrophy in the Hyaloperonospora arabidopsidis genome.</title>
        <authorList>
            <person name="Baxter L."/>
            <person name="Tripathy S."/>
            <person name="Ishaque N."/>
            <person name="Boot N."/>
            <person name="Cabral A."/>
            <person name="Kemen E."/>
            <person name="Thines M."/>
            <person name="Ah-Fong A."/>
            <person name="Anderson R."/>
            <person name="Badejoko W."/>
            <person name="Bittner-Eddy P."/>
            <person name="Boore J.L."/>
            <person name="Chibucos M.C."/>
            <person name="Coates M."/>
            <person name="Dehal P."/>
            <person name="Delehaunty K."/>
            <person name="Dong S."/>
            <person name="Downton P."/>
            <person name="Dumas B."/>
            <person name="Fabro G."/>
            <person name="Fronick C."/>
            <person name="Fuerstenberg S.I."/>
            <person name="Fulton L."/>
            <person name="Gaulin E."/>
            <person name="Govers F."/>
            <person name="Hughes L."/>
            <person name="Humphray S."/>
            <person name="Jiang R.H."/>
            <person name="Judelson H."/>
            <person name="Kamoun S."/>
            <person name="Kyung K."/>
            <person name="Meijer H."/>
            <person name="Minx P."/>
            <person name="Morris P."/>
            <person name="Nelson J."/>
            <person name="Phuntumart V."/>
            <person name="Qutob D."/>
            <person name="Rehmany A."/>
            <person name="Rougon-Cardoso A."/>
            <person name="Ryden P."/>
            <person name="Torto-Alalibo T."/>
            <person name="Studholme D."/>
            <person name="Wang Y."/>
            <person name="Win J."/>
            <person name="Wood J."/>
            <person name="Clifton S.W."/>
            <person name="Rogers J."/>
            <person name="Van den Ackerveken G."/>
            <person name="Jones J.D."/>
            <person name="McDowell J.M."/>
            <person name="Beynon J."/>
            <person name="Tyler B.M."/>
        </authorList>
    </citation>
    <scope>NUCLEOTIDE SEQUENCE [LARGE SCALE GENOMIC DNA]</scope>
    <source>
        <strain evidence="3">Emoy2</strain>
    </source>
</reference>
<protein>
    <recommendedName>
        <fullName evidence="4">RxLR effector candidate protein</fullName>
    </recommendedName>
</protein>
<feature type="signal peptide" evidence="1">
    <location>
        <begin position="1"/>
        <end position="25"/>
    </location>
</feature>
<evidence type="ECO:0000313" key="2">
    <source>
        <dbReference type="EnsemblProtists" id="HpaP802971"/>
    </source>
</evidence>
<accession>M4B9L1</accession>
<dbReference type="HOGENOM" id="CLU_2089459_0_0_1"/>
<sequence>MFPRRGIIAFVGSIVFRIAIQGSLAQHCSWMFRISWSTTTGRWAGSRASKSSRYWRTRRLRTLRKYRCWKNFPLERKFLGLVQSIDARPCSFDSAMRSLVIITRSLVSPNPLALLLG</sequence>
<dbReference type="AlphaFoldDB" id="M4B9L1"/>
<dbReference type="VEuPathDB" id="FungiDB:HpaG802971"/>
<evidence type="ECO:0000313" key="3">
    <source>
        <dbReference type="Proteomes" id="UP000011713"/>
    </source>
</evidence>
<keyword evidence="1" id="KW-0732">Signal</keyword>
<dbReference type="Proteomes" id="UP000011713">
    <property type="component" value="Unassembled WGS sequence"/>
</dbReference>
<evidence type="ECO:0000256" key="1">
    <source>
        <dbReference type="SAM" id="SignalP"/>
    </source>
</evidence>
<reference evidence="2" key="2">
    <citation type="submission" date="2015-06" db="UniProtKB">
        <authorList>
            <consortium name="EnsemblProtists"/>
        </authorList>
    </citation>
    <scope>IDENTIFICATION</scope>
    <source>
        <strain evidence="2">Emoy2</strain>
    </source>
</reference>
<keyword evidence="3" id="KW-1185">Reference proteome</keyword>
<dbReference type="EnsemblProtists" id="HpaT802971">
    <property type="protein sequence ID" value="HpaP802971"/>
    <property type="gene ID" value="HpaG802971"/>
</dbReference>
<feature type="chain" id="PRO_5004048710" description="RxLR effector candidate protein" evidence="1">
    <location>
        <begin position="26"/>
        <end position="117"/>
    </location>
</feature>